<dbReference type="EMBL" id="CP021417">
    <property type="protein sequence ID" value="ARU46515.1"/>
    <property type="molecule type" value="Genomic_DNA"/>
</dbReference>
<evidence type="ECO:0000313" key="1">
    <source>
        <dbReference type="EMBL" id="ARU46515.1"/>
    </source>
</evidence>
<reference evidence="1 2" key="2">
    <citation type="journal article" date="2020" name="Antonie Van Leeuwenhoek">
        <title>Phylogenomic characterisation of a novel corynebacterial species pathogenic to animals.</title>
        <authorList>
            <person name="Moller J."/>
            <person name="Musella L."/>
            <person name="Melnikov V."/>
            <person name="Geissdorfer W."/>
            <person name="Burkovski A."/>
            <person name="Sangal V."/>
        </authorList>
    </citation>
    <scope>NUCLEOTIDE SEQUENCE [LARGE SCALE GENOMIC DNA]</scope>
    <source>
        <strain evidence="1 2">PO100/5</strain>
    </source>
</reference>
<evidence type="ECO:0000313" key="2">
    <source>
        <dbReference type="Proteomes" id="UP000195652"/>
    </source>
</evidence>
<dbReference type="KEGG" id="csil:CBE74_08525"/>
<dbReference type="AlphaFoldDB" id="A0A7Y4LIH8"/>
<dbReference type="RefSeq" id="WP_087454315.1">
    <property type="nucleotide sequence ID" value="NZ_CP021417.2"/>
</dbReference>
<keyword evidence="2" id="KW-1185">Reference proteome</keyword>
<sequence>MSIVVSLDLDGATVGDLQTFVRALESTGTKTRTAITVEGTVLKVHADTQPGPVNTTRETPYADAKQFGDQALNSLIDALVSRRGSH</sequence>
<gene>
    <name evidence="1" type="ORF">CBE74_08525</name>
</gene>
<protein>
    <submittedName>
        <fullName evidence="1">Uncharacterized protein</fullName>
    </submittedName>
</protein>
<reference evidence="1 2" key="3">
    <citation type="journal article" date="2020" name="Int. J. Syst. Evol. Microbiol.">
        <title>Corynebacterium silvaticum sp. nov., a unique group of NTTB corynebacteria in wild boar and roe deer.</title>
        <authorList>
            <person name="Dangel A."/>
            <person name="Berger A."/>
            <person name="Rau J."/>
            <person name="Eisenberg T."/>
            <person name="Kampfer P."/>
            <person name="Margos G."/>
            <person name="Contzen M."/>
            <person name="Busse H.J."/>
            <person name="Konrad R."/>
            <person name="Peters M."/>
            <person name="Sting R."/>
            <person name="Sing A."/>
        </authorList>
    </citation>
    <scope>NUCLEOTIDE SEQUENCE [LARGE SCALE GENOMIC DNA]</scope>
    <source>
        <strain evidence="1 2">PO100/5</strain>
    </source>
</reference>
<reference evidence="1 2" key="1">
    <citation type="journal article" date="2014" name="BMC Vet. Res.">
        <title>First report of Corynebacterium pseudotuberculosis from caseous lymphadenitis lesions in Black Alentejano pig (Sus scrofa domesticus).</title>
        <authorList>
            <person name="Oliveira M."/>
            <person name="Barroco C."/>
            <person name="Mottola C."/>
            <person name="Santos R."/>
            <person name="Lemsaddek A."/>
            <person name="Tavares L."/>
            <person name="Semedo-Lemsaddek T."/>
        </authorList>
    </citation>
    <scope>NUCLEOTIDE SEQUENCE [LARGE SCALE GENOMIC DNA]</scope>
    <source>
        <strain evidence="1 2">PO100/5</strain>
    </source>
</reference>
<dbReference type="OrthoDB" id="4411949at2"/>
<reference evidence="1 2" key="4">
    <citation type="journal article" date="2020" name="PLoS ONE">
        <title>Taxonomic classification of strain PO100/5 shows a broader geographic distribution and genetic markers of the recently described Corynebacterium silvaticum.</title>
        <authorList>
            <person name="Viana M.V.C."/>
            <person name="Profeta R."/>
            <person name="da Silva A.L."/>
            <person name="Hurtado R."/>
            <person name="Cerqueira J.C."/>
            <person name="Ribeiro B.F.S."/>
            <person name="Almeida M.O."/>
            <person name="Morais-Rodrigues F."/>
            <person name="Soares S.C."/>
            <person name="Oliveira M."/>
            <person name="Tavares L."/>
            <person name="Figueiredo H."/>
            <person name="Wattam A.R."/>
            <person name="Barh D."/>
            <person name="Ghosh P."/>
            <person name="Silva A."/>
            <person name="Azevedo V."/>
        </authorList>
    </citation>
    <scope>NUCLEOTIDE SEQUENCE [LARGE SCALE GENOMIC DNA]</scope>
    <source>
        <strain evidence="1 2">PO100/5</strain>
    </source>
</reference>
<name>A0A7Y4LIH8_9CORY</name>
<dbReference type="GeneID" id="75008287"/>
<dbReference type="Proteomes" id="UP000195652">
    <property type="component" value="Chromosome"/>
</dbReference>
<accession>A0A7Y4LIH8</accession>
<proteinExistence type="predicted"/>
<organism evidence="1 2">
    <name type="scientific">Corynebacterium silvaticum</name>
    <dbReference type="NCBI Taxonomy" id="2320431"/>
    <lineage>
        <taxon>Bacteria</taxon>
        <taxon>Bacillati</taxon>
        <taxon>Actinomycetota</taxon>
        <taxon>Actinomycetes</taxon>
        <taxon>Mycobacteriales</taxon>
        <taxon>Corynebacteriaceae</taxon>
        <taxon>Corynebacterium</taxon>
    </lineage>
</organism>